<evidence type="ECO:0000313" key="3">
    <source>
        <dbReference type="Proteomes" id="UP000023152"/>
    </source>
</evidence>
<dbReference type="EMBL" id="ASPP01027153">
    <property type="protein sequence ID" value="ETO06424.1"/>
    <property type="molecule type" value="Genomic_DNA"/>
</dbReference>
<proteinExistence type="predicted"/>
<protein>
    <submittedName>
        <fullName evidence="2">Apicomplexan-conserved protein</fullName>
    </submittedName>
</protein>
<comment type="caution">
    <text evidence="2">The sequence shown here is derived from an EMBL/GenBank/DDBJ whole genome shotgun (WGS) entry which is preliminary data.</text>
</comment>
<dbReference type="AlphaFoldDB" id="X6LXV3"/>
<dbReference type="PANTHER" id="PTHR38899">
    <property type="entry name" value="DOMAIN OOKINETE PROTEIN, PUTATIVE-RELATED"/>
    <property type="match status" value="1"/>
</dbReference>
<gene>
    <name evidence="2" type="ORF">RFI_30971</name>
</gene>
<dbReference type="OrthoDB" id="166018at2759"/>
<sequence length="409" mass="46535">MASLPLEIPTVQRSSSNESDQSFLFFSSPFNDKKRIIIFDWDDTFLPTSYLLSNPALLRTPYQQLPDQLRAQLQALERIVLNLIQKLIKLDNCYCYIVSNAMSNWILSSCQAFFPLLFQQVFRDLCPSTFDNVHAKSSGNDQKPAGLLYGENSSLMLYSACDLFARQCPNQGGLWKLFTFTYIADSKLLIPQIEREAAARCGGGGVTAQQVHRQSETTSPSKGRPNGRVQKWIKPETPRRENSKSESNSNSLVSDTLCCDQEDESEQTRTTFEEEEETLPIHDEEYEESFLPPLIETEFEHDVDRFDLEQIKDSALFDLMFEKTEWELISVGDAEYEATAALQVGCTVNSHPDLYRSVTTKVVKIPRLACVAGMIEQLTLLQRSLSKLLACEYSIFLDNFETLLKEDEE</sequence>
<organism evidence="2 3">
    <name type="scientific">Reticulomyxa filosa</name>
    <dbReference type="NCBI Taxonomy" id="46433"/>
    <lineage>
        <taxon>Eukaryota</taxon>
        <taxon>Sar</taxon>
        <taxon>Rhizaria</taxon>
        <taxon>Retaria</taxon>
        <taxon>Foraminifera</taxon>
        <taxon>Monothalamids</taxon>
        <taxon>Reticulomyxidae</taxon>
        <taxon>Reticulomyxa</taxon>
    </lineage>
</organism>
<evidence type="ECO:0000256" key="1">
    <source>
        <dbReference type="SAM" id="MobiDB-lite"/>
    </source>
</evidence>
<evidence type="ECO:0000313" key="2">
    <source>
        <dbReference type="EMBL" id="ETO06424.1"/>
    </source>
</evidence>
<feature type="region of interest" description="Disordered" evidence="1">
    <location>
        <begin position="204"/>
        <end position="278"/>
    </location>
</feature>
<feature type="compositionally biased region" description="Polar residues" evidence="1">
    <location>
        <begin position="207"/>
        <end position="221"/>
    </location>
</feature>
<name>X6LXV3_RETFI</name>
<reference evidence="2 3" key="1">
    <citation type="journal article" date="2013" name="Curr. Biol.">
        <title>The Genome of the Foraminiferan Reticulomyxa filosa.</title>
        <authorList>
            <person name="Glockner G."/>
            <person name="Hulsmann N."/>
            <person name="Schleicher M."/>
            <person name="Noegel A.A."/>
            <person name="Eichinger L."/>
            <person name="Gallinger C."/>
            <person name="Pawlowski J."/>
            <person name="Sierra R."/>
            <person name="Euteneuer U."/>
            <person name="Pillet L."/>
            <person name="Moustafa A."/>
            <person name="Platzer M."/>
            <person name="Groth M."/>
            <person name="Szafranski K."/>
            <person name="Schliwa M."/>
        </authorList>
    </citation>
    <scope>NUCLEOTIDE SEQUENCE [LARGE SCALE GENOMIC DNA]</scope>
</reference>
<dbReference type="PANTHER" id="PTHR38899:SF1">
    <property type="entry name" value="PROTEIN KINASE"/>
    <property type="match status" value="1"/>
</dbReference>
<feature type="compositionally biased region" description="Basic and acidic residues" evidence="1">
    <location>
        <begin position="233"/>
        <end position="244"/>
    </location>
</feature>
<keyword evidence="3" id="KW-1185">Reference proteome</keyword>
<dbReference type="Proteomes" id="UP000023152">
    <property type="component" value="Unassembled WGS sequence"/>
</dbReference>
<accession>X6LXV3</accession>